<evidence type="ECO:0000256" key="2">
    <source>
        <dbReference type="SAM" id="Phobius"/>
    </source>
</evidence>
<comment type="caution">
    <text evidence="3">The sequence shown here is derived from an EMBL/GenBank/DDBJ whole genome shotgun (WGS) entry which is preliminary data.</text>
</comment>
<protein>
    <submittedName>
        <fullName evidence="3">Uncharacterized protein</fullName>
    </submittedName>
</protein>
<keyword evidence="2" id="KW-0472">Membrane</keyword>
<keyword evidence="2" id="KW-1133">Transmembrane helix</keyword>
<gene>
    <name evidence="3" type="ORF">BH720_16750</name>
</gene>
<proteinExistence type="predicted"/>
<name>A0A1E5QI48_9CYAN</name>
<keyword evidence="2" id="KW-0812">Transmembrane</keyword>
<dbReference type="EMBL" id="MJGC01000075">
    <property type="protein sequence ID" value="OEJ74003.1"/>
    <property type="molecule type" value="Genomic_DNA"/>
</dbReference>
<organism evidence="3">
    <name type="scientific">Desertifilum tharense IPPAS B-1220</name>
    <dbReference type="NCBI Taxonomy" id="1781255"/>
    <lineage>
        <taxon>Bacteria</taxon>
        <taxon>Bacillati</taxon>
        <taxon>Cyanobacteriota</taxon>
        <taxon>Cyanophyceae</taxon>
        <taxon>Desertifilales</taxon>
        <taxon>Desertifilaceae</taxon>
        <taxon>Desertifilum</taxon>
    </lineage>
</organism>
<feature type="region of interest" description="Disordered" evidence="1">
    <location>
        <begin position="479"/>
        <end position="504"/>
    </location>
</feature>
<feature type="transmembrane region" description="Helical" evidence="2">
    <location>
        <begin position="446"/>
        <end position="467"/>
    </location>
</feature>
<evidence type="ECO:0000256" key="1">
    <source>
        <dbReference type="SAM" id="MobiDB-lite"/>
    </source>
</evidence>
<accession>A0A1E5QI48</accession>
<dbReference type="RefSeq" id="WP_069968367.1">
    <property type="nucleotide sequence ID" value="NZ_CM124774.1"/>
</dbReference>
<dbReference type="OrthoDB" id="448901at2"/>
<dbReference type="STRING" id="1781255.BH720_16750"/>
<sequence>MNTPSEIYAPNIRLFAYHLATGTFTDFQRIIITDSQIQAFYNQLLANYQFKIDFRSDKPPLPKYDLLDKKSQNRRTQTLPLTPLETFSIKGFAYPQLINDTYAFALTLYHPQKADSDRVTFDQLPQFNRQNCLLIQHPEEPELAQSFWGQTLFISGFIGSKKPASPKDLQPLAQNCLQEFLKQNNLEQCPPYYRQGELFNGYVYEYGNPRLDRSLGHILILFIFEESTTKILKRCQWDLPELFLYYHKNSQNFQDSRIEYREAIDQIKTIETTLIDFNKAYPKNRLHALTSSELQNLKTELKTLLNIALQYSQHLRNLEYFHNTIAINTGNYRDTLQRIENAAESDVTFWMNFADKECQKFLQQIEADLNYLRQGSGLLDTAIATIRGLVEIEQAERDRSLERTIQILGAGLGAGGIVASAISGHIQTPRTLPQVNLILNPPILALLWSLSAGLTVGFIVALLNGAIAARKTRYLQKNNQSAIAPTSPPLPLPQPTQPEERERG</sequence>
<feature type="compositionally biased region" description="Pro residues" evidence="1">
    <location>
        <begin position="486"/>
        <end position="496"/>
    </location>
</feature>
<evidence type="ECO:0000313" key="3">
    <source>
        <dbReference type="EMBL" id="OEJ74003.1"/>
    </source>
</evidence>
<reference evidence="3" key="1">
    <citation type="submission" date="2016-09" db="EMBL/GenBank/DDBJ databases">
        <title>Draft genome of thermotolerant cyanobacterium Desertifilum sp. strain IPPAS B-1220.</title>
        <authorList>
            <person name="Sinetova M.A."/>
            <person name="Bolakhan K."/>
            <person name="Zayadan B.K."/>
            <person name="Mironov K.S."/>
            <person name="Ustinova V."/>
            <person name="Kupriyanova E.V."/>
            <person name="Sidorov R.A."/>
            <person name="Skrypnik A.N."/>
            <person name="Gogoleva N.E."/>
            <person name="Gogolev Y.V."/>
            <person name="Los D.A."/>
        </authorList>
    </citation>
    <scope>NUCLEOTIDE SEQUENCE [LARGE SCALE GENOMIC DNA]</scope>
    <source>
        <strain evidence="3">IPPAS B-1220</strain>
    </source>
</reference>
<dbReference type="AlphaFoldDB" id="A0A1E5QI48"/>